<dbReference type="EMBL" id="LAZR01002943">
    <property type="protein sequence ID" value="KKN23751.1"/>
    <property type="molecule type" value="Genomic_DNA"/>
</dbReference>
<evidence type="ECO:0000313" key="1">
    <source>
        <dbReference type="EMBL" id="KKN23751.1"/>
    </source>
</evidence>
<sequence>MSNFSAFAEVFSRLDSEAIDTMYKGASADPWKPPGGQYSCLNVGWNISSWNDEKNSRVVPILDLNFKILEADTGVPSLNARTVGRDFRIGFFLSPGKEGKQSFGASRFKGVVEKMFESVSGSLEADARRVCESITDTVWKITAKESLEHGTDLKLAALLGTADETSAEAAAG</sequence>
<comment type="caution">
    <text evidence="1">The sequence shown here is derived from an EMBL/GenBank/DDBJ whole genome shotgun (WGS) entry which is preliminary data.</text>
</comment>
<reference evidence="1" key="1">
    <citation type="journal article" date="2015" name="Nature">
        <title>Complex archaea that bridge the gap between prokaryotes and eukaryotes.</title>
        <authorList>
            <person name="Spang A."/>
            <person name="Saw J.H."/>
            <person name="Jorgensen S.L."/>
            <person name="Zaremba-Niedzwiedzka K."/>
            <person name="Martijn J."/>
            <person name="Lind A.E."/>
            <person name="van Eijk R."/>
            <person name="Schleper C."/>
            <person name="Guy L."/>
            <person name="Ettema T.J."/>
        </authorList>
    </citation>
    <scope>NUCLEOTIDE SEQUENCE</scope>
</reference>
<protein>
    <submittedName>
        <fullName evidence="1">Uncharacterized protein</fullName>
    </submittedName>
</protein>
<gene>
    <name evidence="1" type="ORF">LCGC14_0901850</name>
</gene>
<dbReference type="AlphaFoldDB" id="A0A0F9RF99"/>
<organism evidence="1">
    <name type="scientific">marine sediment metagenome</name>
    <dbReference type="NCBI Taxonomy" id="412755"/>
    <lineage>
        <taxon>unclassified sequences</taxon>
        <taxon>metagenomes</taxon>
        <taxon>ecological metagenomes</taxon>
    </lineage>
</organism>
<name>A0A0F9RF99_9ZZZZ</name>
<proteinExistence type="predicted"/>
<accession>A0A0F9RF99</accession>